<dbReference type="KEGG" id="vg:54982496"/>
<dbReference type="RefSeq" id="YP_009792294.1">
    <property type="nucleotide sequence ID" value="NC_047854.1"/>
</dbReference>
<evidence type="ECO:0000313" key="2">
    <source>
        <dbReference type="Proteomes" id="UP000008647"/>
    </source>
</evidence>
<organism evidence="1 2">
    <name type="scientific">Cronobacter phage ESSI-2</name>
    <dbReference type="NCBI Taxonomy" id="947842"/>
    <lineage>
        <taxon>Viruses</taxon>
        <taxon>Duplodnaviria</taxon>
        <taxon>Heunggongvirae</taxon>
        <taxon>Uroviricota</taxon>
        <taxon>Caudoviricetes</taxon>
        <taxon>Peduoviridae</taxon>
        <taxon>Seongnamvirus</taxon>
        <taxon>Seongnamvirus ESSI2</taxon>
    </lineage>
</organism>
<accession>F1BUJ8</accession>
<dbReference type="EMBL" id="HQ110083">
    <property type="protein sequence ID" value="ADX32390.1"/>
    <property type="molecule type" value="Genomic_DNA"/>
</dbReference>
<dbReference type="GeneID" id="54982496"/>
<name>F1BUJ8_9CAUD</name>
<keyword evidence="2" id="KW-1185">Reference proteome</keyword>
<evidence type="ECO:0000313" key="1">
    <source>
        <dbReference type="EMBL" id="ADX32390.1"/>
    </source>
</evidence>
<proteinExistence type="predicted"/>
<dbReference type="Proteomes" id="UP000008647">
    <property type="component" value="Segment"/>
</dbReference>
<sequence length="162" mass="17440">MAGALAGQLCQQVYGIQHHLQRVNAFAADVYRWAHNLLTARRDAFTQLRDFLGQPAIGLRLNAALRVRFLLAVNFGFGIAFHAGQKFAAGCDGIIAGGHMLNGTGQQADRSQYRGFIRGFYRGFTADQLAALPVCGHFAAHGCFADGLVSLAHPVTGLRDAL</sequence>
<reference evidence="1 2" key="1">
    <citation type="journal article" date="2011" name="Arch. Virol.">
        <title>Complete genomic sequence of virulent Cronobacter sakazakii phage ESSI-2 isolated from swine feces.</title>
        <authorList>
            <person name="Lee Y.D."/>
            <person name="Chang H.I."/>
            <person name="Park J.H."/>
        </authorList>
    </citation>
    <scope>NUCLEOTIDE SEQUENCE [LARGE SCALE GENOMIC DNA]</scope>
</reference>
<protein>
    <submittedName>
        <fullName evidence="1">Uncharacterized protein</fullName>
    </submittedName>
</protein>